<name>A0AAD9ULA4_RIDPI</name>
<dbReference type="Pfam" id="PF17681">
    <property type="entry name" value="GCP_N_terminal"/>
    <property type="match status" value="1"/>
</dbReference>
<dbReference type="GO" id="GO:0051225">
    <property type="term" value="P:spindle assembly"/>
    <property type="evidence" value="ECO:0007669"/>
    <property type="project" value="TreeGrafter"/>
</dbReference>
<dbReference type="GO" id="GO:0031122">
    <property type="term" value="P:cytoplasmic microtubule organization"/>
    <property type="evidence" value="ECO:0007669"/>
    <property type="project" value="TreeGrafter"/>
</dbReference>
<evidence type="ECO:0000256" key="2">
    <source>
        <dbReference type="ARBA" id="ARBA00010337"/>
    </source>
</evidence>
<keyword evidence="11" id="KW-1185">Reference proteome</keyword>
<dbReference type="AlphaFoldDB" id="A0AAD9ULA4"/>
<evidence type="ECO:0000259" key="9">
    <source>
        <dbReference type="Pfam" id="PF17681"/>
    </source>
</evidence>
<dbReference type="InterPro" id="IPR042241">
    <property type="entry name" value="GCP_C_sf"/>
</dbReference>
<dbReference type="EMBL" id="JAODUO010000011">
    <property type="protein sequence ID" value="KAK2193556.1"/>
    <property type="molecule type" value="Genomic_DNA"/>
</dbReference>
<keyword evidence="4 6" id="KW-0493">Microtubule</keyword>
<proteinExistence type="inferred from homology"/>
<dbReference type="GO" id="GO:0000922">
    <property type="term" value="C:spindle pole"/>
    <property type="evidence" value="ECO:0007669"/>
    <property type="project" value="InterPro"/>
</dbReference>
<dbReference type="PANTHER" id="PTHR19302:SF27">
    <property type="entry name" value="GAMMA-TUBULIN COMPLEX COMPONENT 4"/>
    <property type="match status" value="1"/>
</dbReference>
<evidence type="ECO:0000256" key="6">
    <source>
        <dbReference type="RuleBase" id="RU363050"/>
    </source>
</evidence>
<dbReference type="GO" id="GO:0007020">
    <property type="term" value="P:microtubule nucleation"/>
    <property type="evidence" value="ECO:0007669"/>
    <property type="project" value="InterPro"/>
</dbReference>
<dbReference type="InterPro" id="IPR040457">
    <property type="entry name" value="GCP_C"/>
</dbReference>
<reference evidence="10" key="1">
    <citation type="journal article" date="2023" name="Mol. Biol. Evol.">
        <title>Third-Generation Sequencing Reveals the Adaptive Role of the Epigenome in Three Deep-Sea Polychaetes.</title>
        <authorList>
            <person name="Perez M."/>
            <person name="Aroh O."/>
            <person name="Sun Y."/>
            <person name="Lan Y."/>
            <person name="Juniper S.K."/>
            <person name="Young C.R."/>
            <person name="Angers B."/>
            <person name="Qian P.Y."/>
        </authorList>
    </citation>
    <scope>NUCLEOTIDE SEQUENCE</scope>
    <source>
        <strain evidence="10">R07B-5</strain>
    </source>
</reference>
<evidence type="ECO:0000256" key="1">
    <source>
        <dbReference type="ARBA" id="ARBA00004267"/>
    </source>
</evidence>
<dbReference type="PANTHER" id="PTHR19302">
    <property type="entry name" value="GAMMA TUBULIN COMPLEX PROTEIN"/>
    <property type="match status" value="1"/>
</dbReference>
<feature type="region of interest" description="Disordered" evidence="7">
    <location>
        <begin position="423"/>
        <end position="449"/>
    </location>
</feature>
<protein>
    <recommendedName>
        <fullName evidence="6">Gamma-tubulin complex component</fullName>
    </recommendedName>
</protein>
<evidence type="ECO:0000313" key="10">
    <source>
        <dbReference type="EMBL" id="KAK2193556.1"/>
    </source>
</evidence>
<dbReference type="GO" id="GO:0000278">
    <property type="term" value="P:mitotic cell cycle"/>
    <property type="evidence" value="ECO:0007669"/>
    <property type="project" value="TreeGrafter"/>
</dbReference>
<dbReference type="GO" id="GO:0043015">
    <property type="term" value="F:gamma-tubulin binding"/>
    <property type="evidence" value="ECO:0007669"/>
    <property type="project" value="InterPro"/>
</dbReference>
<dbReference type="GO" id="GO:0051321">
    <property type="term" value="P:meiotic cell cycle"/>
    <property type="evidence" value="ECO:0007669"/>
    <property type="project" value="TreeGrafter"/>
</dbReference>
<evidence type="ECO:0000256" key="3">
    <source>
        <dbReference type="ARBA" id="ARBA00022490"/>
    </source>
</evidence>
<evidence type="ECO:0000313" key="11">
    <source>
        <dbReference type="Proteomes" id="UP001209878"/>
    </source>
</evidence>
<dbReference type="Pfam" id="PF04130">
    <property type="entry name" value="GCP_C_terminal"/>
    <property type="match status" value="1"/>
</dbReference>
<evidence type="ECO:0000259" key="8">
    <source>
        <dbReference type="Pfam" id="PF04130"/>
    </source>
</evidence>
<dbReference type="GO" id="GO:0005874">
    <property type="term" value="C:microtubule"/>
    <property type="evidence" value="ECO:0007669"/>
    <property type="project" value="UniProtKB-KW"/>
</dbReference>
<feature type="domain" description="Gamma tubulin complex component protein N-terminal" evidence="9">
    <location>
        <begin position="2"/>
        <end position="351"/>
    </location>
</feature>
<keyword evidence="5 6" id="KW-0206">Cytoskeleton</keyword>
<evidence type="ECO:0000256" key="4">
    <source>
        <dbReference type="ARBA" id="ARBA00022701"/>
    </source>
</evidence>
<evidence type="ECO:0000256" key="7">
    <source>
        <dbReference type="SAM" id="MobiDB-lite"/>
    </source>
</evidence>
<comment type="caution">
    <text evidence="10">The sequence shown here is derived from an EMBL/GenBank/DDBJ whole genome shotgun (WGS) entry which is preliminary data.</text>
</comment>
<evidence type="ECO:0000256" key="5">
    <source>
        <dbReference type="ARBA" id="ARBA00023212"/>
    </source>
</evidence>
<dbReference type="InterPro" id="IPR007259">
    <property type="entry name" value="GCP"/>
</dbReference>
<comment type="subcellular location">
    <subcellularLocation>
        <location evidence="1 6">Cytoplasm</location>
        <location evidence="1 6">Cytoskeleton</location>
        <location evidence="1 6">Microtubule organizing center</location>
    </subcellularLocation>
</comment>
<gene>
    <name evidence="10" type="ORF">NP493_10g07030</name>
</gene>
<sequence length="677" mass="77476">MLHELILALSGYNGNVFVKNANNEIQVISDLPFIHPTEVALLNRLCRLATHYSRFTTFIKQNSHSPQQAASGLRGLYVMSLCQGLDSVLAPYRKTLLEVESQLLADPHLTVAYVQSALEEYQLLFPALSRLLEHIETHQVSGSFTDTTNVLLQAHGCQILEFINRAASCGIPIVKKTLFQIQHICHKALYKQLTAWMLHGLLLDDYSELFIHKVDKQLPVSPDTEVDDLGLGGMTGQQMQQIQLSSEVTANQSIGEQFALRADMLPTYIPTKVAQKILFVGESVEMFEKIEIDGRQQKHQGTVIRNKETEFARDLLRLSQQPHFILRDFETVIDNIRGYVAEQLWKLTVEEADLIGHLRLLKDFFLLGRGELFLAFIDQAHGMLRAPPTTTTQHDVNMAFQHAARNVLFEDESLLQKFQFTVKAQQQQHKPSDSTKTGEHSKPGEHTGESGWKALNLTYAVEWPLHILFTPSVLERYNTVFCFLLYVKRVQLELQQCWATQMRRRHLRTAKSEHHNSTQWLLRNHMAFLIDNLQYYLQVDVIESQFSLLQDKVHATRDFEAICHAVDHFLSSLLAQCFLLSKPISHCLGEILSICHSFCRLYQHADTDLTDQETRQLEQLAKAFQRQSSLLFLTLARLRCHQSSPHLAQLLLRIDYNKFFSQAGGEFGRFDSFPCAL</sequence>
<dbReference type="InterPro" id="IPR041470">
    <property type="entry name" value="GCP_N"/>
</dbReference>
<feature type="compositionally biased region" description="Basic and acidic residues" evidence="7">
    <location>
        <begin position="430"/>
        <end position="448"/>
    </location>
</feature>
<accession>A0AAD9ULA4</accession>
<keyword evidence="3 6" id="KW-0963">Cytoplasm</keyword>
<dbReference type="GO" id="GO:0000930">
    <property type="term" value="C:gamma-tubulin complex"/>
    <property type="evidence" value="ECO:0007669"/>
    <property type="project" value="TreeGrafter"/>
</dbReference>
<dbReference type="Gene3D" id="1.20.120.1900">
    <property type="entry name" value="Gamma-tubulin complex, C-terminal domain"/>
    <property type="match status" value="1"/>
</dbReference>
<dbReference type="GO" id="GO:0051011">
    <property type="term" value="F:microtubule minus-end binding"/>
    <property type="evidence" value="ECO:0007669"/>
    <property type="project" value="TreeGrafter"/>
</dbReference>
<dbReference type="Proteomes" id="UP001209878">
    <property type="component" value="Unassembled WGS sequence"/>
</dbReference>
<comment type="similarity">
    <text evidence="2 6">Belongs to the TUBGCP family.</text>
</comment>
<organism evidence="10 11">
    <name type="scientific">Ridgeia piscesae</name>
    <name type="common">Tubeworm</name>
    <dbReference type="NCBI Taxonomy" id="27915"/>
    <lineage>
        <taxon>Eukaryota</taxon>
        <taxon>Metazoa</taxon>
        <taxon>Spiralia</taxon>
        <taxon>Lophotrochozoa</taxon>
        <taxon>Annelida</taxon>
        <taxon>Polychaeta</taxon>
        <taxon>Sedentaria</taxon>
        <taxon>Canalipalpata</taxon>
        <taxon>Sabellida</taxon>
        <taxon>Siboglinidae</taxon>
        <taxon>Ridgeia</taxon>
    </lineage>
</organism>
<feature type="domain" description="Gamma tubulin complex component C-terminal" evidence="8">
    <location>
        <begin position="354"/>
        <end position="660"/>
    </location>
</feature>